<geneLocation type="plasmid" evidence="1 2">
    <name>pJFP838A</name>
</geneLocation>
<gene>
    <name evidence="1" type="ORF">JFP838_pA0234</name>
</gene>
<dbReference type="RefSeq" id="WP_061429743.1">
    <property type="nucleotide sequence ID" value="NZ_CATNZX010000001.1"/>
</dbReference>
<reference evidence="1 2" key="1">
    <citation type="journal article" date="2016" name="PLoS ONE">
        <title>Plasmid Characterization and Chromosome Analysis of Two netF+ Clostridium perfringens Isolates Associated with Foal and Canine Necrotizing Enteritis.</title>
        <authorList>
            <person name="Mehdizadeh Gohari I."/>
            <person name="Kropinski A.M."/>
            <person name="Weese S.J."/>
            <person name="Parreira V.R."/>
            <person name="Whitehead A.E."/>
            <person name="Boerlin P."/>
            <person name="Prescott J.F."/>
        </authorList>
    </citation>
    <scope>NUCLEOTIDE SEQUENCE [LARGE SCALE GENOMIC DNA]</scope>
    <source>
        <strain evidence="1 2">JP838</strain>
        <plasmid evidence="2">Plasmid pJFP838A</plasmid>
    </source>
</reference>
<keyword evidence="1" id="KW-0614">Plasmid</keyword>
<sequence length="163" mass="19475">MEKIIESTVNDILIKVDKNFCKFNNNNISKQNDKLSKTVENILISVIDTLKFNILNYGKRDILTFLYSNYAFLESNIRSLIEFREGVTNSNIKTKNILEEYEFFIQCEYIAKTPQKYNDNIFNFGTYQLWFEFCEALYKLYYGDSISYFKIYDELIKSDLRIK</sequence>
<name>A0A140GRJ1_CLOPF</name>
<organism evidence="1 2">
    <name type="scientific">Clostridium perfringens</name>
    <dbReference type="NCBI Taxonomy" id="1502"/>
    <lineage>
        <taxon>Bacteria</taxon>
        <taxon>Bacillati</taxon>
        <taxon>Bacillota</taxon>
        <taxon>Clostridia</taxon>
        <taxon>Eubacteriales</taxon>
        <taxon>Clostridiaceae</taxon>
        <taxon>Clostridium</taxon>
    </lineage>
</organism>
<dbReference type="PATRIC" id="fig|1502.177.peg.3442"/>
<protein>
    <submittedName>
        <fullName evidence="1">Uncharacterized protein</fullName>
    </submittedName>
</protein>
<dbReference type="Proteomes" id="UP000070260">
    <property type="component" value="Plasmid pJFP838A"/>
</dbReference>
<dbReference type="OrthoDB" id="2086448at2"/>
<accession>A0A140GRJ1</accession>
<evidence type="ECO:0000313" key="1">
    <source>
        <dbReference type="EMBL" id="AMN31150.1"/>
    </source>
</evidence>
<dbReference type="AlphaFoldDB" id="A0A140GRJ1"/>
<proteinExistence type="predicted"/>
<evidence type="ECO:0000313" key="2">
    <source>
        <dbReference type="Proteomes" id="UP000070260"/>
    </source>
</evidence>
<dbReference type="EMBL" id="CP013615">
    <property type="protein sequence ID" value="AMN31150.1"/>
    <property type="molecule type" value="Genomic_DNA"/>
</dbReference>